<dbReference type="SUPFAM" id="SSF52922">
    <property type="entry name" value="TK C-terminal domain-like"/>
    <property type="match status" value="1"/>
</dbReference>
<dbReference type="InterPro" id="IPR002869">
    <property type="entry name" value="Pyrv_flavodox_OxRed_cen"/>
</dbReference>
<keyword evidence="8" id="KW-0670">Pyruvate</keyword>
<dbReference type="InterPro" id="IPR011766">
    <property type="entry name" value="TPP_enzyme_TPP-bd"/>
</dbReference>
<evidence type="ECO:0000256" key="4">
    <source>
        <dbReference type="ARBA" id="ARBA00023002"/>
    </source>
</evidence>
<dbReference type="NCBIfam" id="NF009589">
    <property type="entry name" value="PRK13030.1"/>
    <property type="match status" value="1"/>
</dbReference>
<dbReference type="NCBIfam" id="NF009588">
    <property type="entry name" value="PRK13029.1"/>
    <property type="match status" value="1"/>
</dbReference>
<keyword evidence="1" id="KW-0813">Transport</keyword>
<evidence type="ECO:0000256" key="3">
    <source>
        <dbReference type="ARBA" id="ARBA00022982"/>
    </source>
</evidence>
<reference evidence="8 9" key="1">
    <citation type="submission" date="2020-01" db="EMBL/GenBank/DDBJ databases">
        <authorList>
            <person name="Chen S."/>
        </authorList>
    </citation>
    <scope>NUCLEOTIDE SEQUENCE [LARGE SCALE GENOMIC DNA]</scope>
    <source>
        <strain evidence="8 9">GS-10</strain>
    </source>
</reference>
<dbReference type="Proteomes" id="UP000479043">
    <property type="component" value="Unassembled WGS sequence"/>
</dbReference>
<dbReference type="Gene3D" id="3.40.50.970">
    <property type="match status" value="1"/>
</dbReference>
<dbReference type="InterPro" id="IPR009014">
    <property type="entry name" value="Transketo_C/PFOR_II"/>
</dbReference>
<evidence type="ECO:0000259" key="7">
    <source>
        <dbReference type="PROSITE" id="PS51379"/>
    </source>
</evidence>
<evidence type="ECO:0000256" key="6">
    <source>
        <dbReference type="ARBA" id="ARBA00023014"/>
    </source>
</evidence>
<gene>
    <name evidence="8" type="ORF">GR167_02075</name>
</gene>
<evidence type="ECO:0000256" key="5">
    <source>
        <dbReference type="ARBA" id="ARBA00023004"/>
    </source>
</evidence>
<keyword evidence="5" id="KW-0408">Iron</keyword>
<dbReference type="InterPro" id="IPR029061">
    <property type="entry name" value="THDP-binding"/>
</dbReference>
<evidence type="ECO:0000313" key="9">
    <source>
        <dbReference type="Proteomes" id="UP000479043"/>
    </source>
</evidence>
<dbReference type="PANTHER" id="PTHR48084:SF3">
    <property type="entry name" value="SUBUNIT OF PYRUVATE:FLAVODOXIN OXIDOREDUCTASE"/>
    <property type="match status" value="1"/>
</dbReference>
<keyword evidence="9" id="KW-1185">Reference proteome</keyword>
<sequence>MPCGEDAAMTRQKVSLTDRFDLEKSPILLNGTQALVRLMLTQKARDKAAGLNTAGYVTGYRGSPLGAVDLQMSRAAKQLTESDIRFQEGLNEDLAATALWGAQQAELRGEGKFDGVFGLWYGKGPGVDRTGDVMRHANMAGTSKNGGVLMAMGDDHTGESSTVLHQSEWAMVDAYMPVVSPAGVQEILDYGIYGIALSRFSGLWVGLKTMKDTIEATAVVDGRIDRMNLVIPEFDMPAGGLNIRLIDNPTEQEARMIDYKRFAAEAFSHANKMDKRMWGKPGAKIGFVAAGKNWLDLVHALELLNIDEAEAERLGLTTYKVGQTFPLDMKGFHDWAEGLDLIVVVEEKRKLIEVQVKEAIFDDRRGRRVWGWHMGGGAGSMHGPELFQTKGALDPIMIAERLGKILIDEGRGTDGIKAGLAALEEVRRNDNAEEIASRLPYFCSGCPHNSSTKIPEGSRAYAGIGCHYMVQWMDRDTLGFTHMGGEGANWIGEAPFSNRDHVFQNLGDGTYNHSGVQAIRAALAAGTNITYKILYNDAVAMTGGQKNEGGLNAYRIVDEIKAMGVKHIAVVYDEKEEVDLNAFPSGVEKYERADLMKAQKKLREIKGVTAIVYIQTCAAEKRRRRKRGLFPDPDRRVFINTDVCEGCGDCGVQSNCVSIVPVETELGRKRAIDQSSCNKDFSCLNGFCPSFVTVEGAQLKKAETAQLDLPHLPQPEIPGIDGTYNVVITGVGGTGVVTIGAVLAQAAQIDGKGAGMMEMAGLAQKGGAVHIHCRIAEKPDDISAVRVATGEADALIGGDLVVSAGAKTLGLTRSGKTGAVVNSHEIITGDFTRNTEFHLPSDRLELQLQARLQDKVILFDASELARVTLGDSIFSNMMIFGAAWQRGLVPLSHEALIEAITLNGAAVERNLRAFEIGRWAALHPEEAASLLSPKVVEKPLSLQEKIDFRADKLIDYQGKRLAKKYRKLVDKFDDPRMKEAVAKGYHKLLSYKDEYEVARLLLDTRAKAEAEFDGDFKMKFHMSPPILSKMGANGRPEKREFGPGMMRGFRILAKMKGLRGTPFDPFGRTAERQMERALIKQYEADMADLAGKLSPEVMDAAVALAELPLKIRGFGPVKAESEAKAAKQREALLDQIANPKAAMATAAE</sequence>
<dbReference type="GO" id="GO:0045333">
    <property type="term" value="P:cellular respiration"/>
    <property type="evidence" value="ECO:0007669"/>
    <property type="project" value="UniProtKB-ARBA"/>
</dbReference>
<dbReference type="EMBL" id="WWEN01000002">
    <property type="protein sequence ID" value="MYM54075.1"/>
    <property type="molecule type" value="Genomic_DNA"/>
</dbReference>
<protein>
    <submittedName>
        <fullName evidence="8">Indolepyruvate ferredoxin oxidoreductase family protein</fullName>
    </submittedName>
</protein>
<keyword evidence="3" id="KW-0249">Electron transport</keyword>
<dbReference type="InterPro" id="IPR002880">
    <property type="entry name" value="Pyrv_Fd/Flavodoxin_OxRdtase_N"/>
</dbReference>
<dbReference type="InterPro" id="IPR017896">
    <property type="entry name" value="4Fe4S_Fe-S-bd"/>
</dbReference>
<dbReference type="CDD" id="cd07034">
    <property type="entry name" value="TPP_PYR_PFOR_IOR-alpha_like"/>
    <property type="match status" value="1"/>
</dbReference>
<dbReference type="SUPFAM" id="SSF53323">
    <property type="entry name" value="Pyruvate-ferredoxin oxidoreductase, PFOR, domain III"/>
    <property type="match status" value="1"/>
</dbReference>
<name>A0A6L8LE11_9RHOB</name>
<dbReference type="PANTHER" id="PTHR48084">
    <property type="entry name" value="2-OXOGLUTARATE OXIDOREDUCTASE SUBUNIT KORB-RELATED"/>
    <property type="match status" value="1"/>
</dbReference>
<dbReference type="RefSeq" id="WP_160971793.1">
    <property type="nucleotide sequence ID" value="NZ_WWEN01000002.1"/>
</dbReference>
<accession>A0A6L8LE11</accession>
<organism evidence="8 9">
    <name type="scientific">Thalassovita mangrovi</name>
    <dbReference type="NCBI Taxonomy" id="2692236"/>
    <lineage>
        <taxon>Bacteria</taxon>
        <taxon>Pseudomonadati</taxon>
        <taxon>Pseudomonadota</taxon>
        <taxon>Alphaproteobacteria</taxon>
        <taxon>Rhodobacterales</taxon>
        <taxon>Roseobacteraceae</taxon>
        <taxon>Thalassovita</taxon>
    </lineage>
</organism>
<dbReference type="InterPro" id="IPR019752">
    <property type="entry name" value="Pyrv/ketoisovalerate_OxRed_cat"/>
</dbReference>
<feature type="domain" description="4Fe-4S ferredoxin-type" evidence="7">
    <location>
        <begin position="635"/>
        <end position="665"/>
    </location>
</feature>
<dbReference type="AlphaFoldDB" id="A0A6L8LE11"/>
<comment type="caution">
    <text evidence="8">The sequence shown here is derived from an EMBL/GenBank/DDBJ whole genome shotgun (WGS) entry which is preliminary data.</text>
</comment>
<dbReference type="InterPro" id="IPR046667">
    <property type="entry name" value="DUF6537"/>
</dbReference>
<dbReference type="PROSITE" id="PS51379">
    <property type="entry name" value="4FE4S_FER_2"/>
    <property type="match status" value="1"/>
</dbReference>
<keyword evidence="4" id="KW-0560">Oxidoreductase</keyword>
<evidence type="ECO:0000256" key="1">
    <source>
        <dbReference type="ARBA" id="ARBA00022448"/>
    </source>
</evidence>
<evidence type="ECO:0000256" key="2">
    <source>
        <dbReference type="ARBA" id="ARBA00022485"/>
    </source>
</evidence>
<keyword evidence="2" id="KW-0004">4Fe-4S</keyword>
<dbReference type="Pfam" id="PF01558">
    <property type="entry name" value="POR"/>
    <property type="match status" value="1"/>
</dbReference>
<dbReference type="GO" id="GO:0051539">
    <property type="term" value="F:4 iron, 4 sulfur cluster binding"/>
    <property type="evidence" value="ECO:0007669"/>
    <property type="project" value="UniProtKB-KW"/>
</dbReference>
<keyword evidence="6" id="KW-0411">Iron-sulfur</keyword>
<dbReference type="InterPro" id="IPR051457">
    <property type="entry name" value="2-oxoacid:Fd_oxidoreductase"/>
</dbReference>
<proteinExistence type="predicted"/>
<dbReference type="Pfam" id="PF20169">
    <property type="entry name" value="DUF6537"/>
    <property type="match status" value="1"/>
</dbReference>
<dbReference type="Gene3D" id="3.40.920.10">
    <property type="entry name" value="Pyruvate-ferredoxin oxidoreductase, PFOR, domain III"/>
    <property type="match status" value="1"/>
</dbReference>
<dbReference type="SUPFAM" id="SSF52518">
    <property type="entry name" value="Thiamin diphosphate-binding fold (THDP-binding)"/>
    <property type="match status" value="2"/>
</dbReference>
<dbReference type="GO" id="GO:0016625">
    <property type="term" value="F:oxidoreductase activity, acting on the aldehyde or oxo group of donors, iron-sulfur protein as acceptor"/>
    <property type="evidence" value="ECO:0007669"/>
    <property type="project" value="UniProtKB-ARBA"/>
</dbReference>
<dbReference type="GO" id="GO:0044281">
    <property type="term" value="P:small molecule metabolic process"/>
    <property type="evidence" value="ECO:0007669"/>
    <property type="project" value="UniProtKB-ARBA"/>
</dbReference>
<keyword evidence="2" id="KW-0479">Metal-binding</keyword>
<dbReference type="GO" id="GO:0030976">
    <property type="term" value="F:thiamine pyrophosphate binding"/>
    <property type="evidence" value="ECO:0007669"/>
    <property type="project" value="InterPro"/>
</dbReference>
<dbReference type="Pfam" id="PF02775">
    <property type="entry name" value="TPP_enzyme_C"/>
    <property type="match status" value="1"/>
</dbReference>
<evidence type="ECO:0000313" key="8">
    <source>
        <dbReference type="EMBL" id="MYM54075.1"/>
    </source>
</evidence>